<organism evidence="3 4">
    <name type="scientific">Tsukamurella pseudospumae</name>
    <dbReference type="NCBI Taxonomy" id="239498"/>
    <lineage>
        <taxon>Bacteria</taxon>
        <taxon>Bacillati</taxon>
        <taxon>Actinomycetota</taxon>
        <taxon>Actinomycetes</taxon>
        <taxon>Mycobacteriales</taxon>
        <taxon>Tsukamurellaceae</taxon>
        <taxon>Tsukamurella</taxon>
    </lineage>
</organism>
<gene>
    <name evidence="3" type="ORF">AXK60_16905</name>
    <name evidence="2" type="ORF">AXK61_20915</name>
</gene>
<evidence type="ECO:0000313" key="5">
    <source>
        <dbReference type="Proteomes" id="UP000070409"/>
    </source>
</evidence>
<sequence>MTEPIPGGDGGDLASALRHAFDEAGNPSLAAVAHAAPGVSKQRLSDWRAGRHVPARFEDLEPVIAYLRIAASGLTTAEADDTASGTSDWTPERWREVWRQSVDLSADAHADANGAADVDAAEPVREVDRKPIAIAVVSVIVVLVAALAVMAYLLSWATM</sequence>
<name>A0A137ZZ75_9ACTN</name>
<proteinExistence type="predicted"/>
<keyword evidence="1" id="KW-1133">Transmembrane helix</keyword>
<comment type="caution">
    <text evidence="3">The sequence shown here is derived from an EMBL/GenBank/DDBJ whole genome shotgun (WGS) entry which is preliminary data.</text>
</comment>
<keyword evidence="1" id="KW-0812">Transmembrane</keyword>
<dbReference type="AlphaFoldDB" id="A0A137ZZ75"/>
<reference evidence="2 5" key="1">
    <citation type="submission" date="2016-02" db="EMBL/GenBank/DDBJ databases">
        <authorList>
            <person name="Teng J.L."/>
            <person name="Tang Y."/>
            <person name="Huang Y."/>
            <person name="Guo F."/>
            <person name="Wei W."/>
            <person name="Chen J.H."/>
            <person name="Wong S.Y."/>
            <person name="Lau S.K."/>
            <person name="Woo P.C."/>
        </authorList>
    </citation>
    <scope>NUCLEOTIDE SEQUENCE [LARGE SCALE GENOMIC DNA]</scope>
    <source>
        <strain evidence="2 5">JCM 13375</strain>
    </source>
</reference>
<evidence type="ECO:0000313" key="3">
    <source>
        <dbReference type="EMBL" id="KXP03498.1"/>
    </source>
</evidence>
<dbReference type="EMBL" id="LSRE01000014">
    <property type="protein sequence ID" value="KXO98026.1"/>
    <property type="molecule type" value="Genomic_DNA"/>
</dbReference>
<reference evidence="3" key="3">
    <citation type="submission" date="2016-02" db="EMBL/GenBank/DDBJ databases">
        <authorList>
            <person name="Teng J.L."/>
            <person name="Yang Y."/>
            <person name="Huang Y."/>
            <person name="Guo F."/>
            <person name="Wei W."/>
            <person name="Chen J.H."/>
            <person name="Wong S.Y."/>
            <person name="Lau S.K."/>
            <person name="Woo P.C."/>
        </authorList>
    </citation>
    <scope>NUCLEOTIDE SEQUENCE</scope>
    <source>
        <strain evidence="3">JCM 15929</strain>
    </source>
</reference>
<dbReference type="EMBL" id="LSRF01000058">
    <property type="protein sequence ID" value="KXP03498.1"/>
    <property type="molecule type" value="Genomic_DNA"/>
</dbReference>
<feature type="transmembrane region" description="Helical" evidence="1">
    <location>
        <begin position="132"/>
        <end position="154"/>
    </location>
</feature>
<dbReference type="Proteomes" id="UP000070258">
    <property type="component" value="Unassembled WGS sequence"/>
</dbReference>
<evidence type="ECO:0000256" key="1">
    <source>
        <dbReference type="SAM" id="Phobius"/>
    </source>
</evidence>
<keyword evidence="5" id="KW-1185">Reference proteome</keyword>
<dbReference type="STRING" id="239498.AXK60_16905"/>
<accession>A0A137ZZ75</accession>
<dbReference type="Proteomes" id="UP000070409">
    <property type="component" value="Unassembled WGS sequence"/>
</dbReference>
<protein>
    <submittedName>
        <fullName evidence="3">Uncharacterized protein</fullName>
    </submittedName>
</protein>
<reference evidence="4" key="2">
    <citation type="submission" date="2016-02" db="EMBL/GenBank/DDBJ databases">
        <authorList>
            <person name="Wen L."/>
            <person name="He K."/>
            <person name="Yang H."/>
        </authorList>
    </citation>
    <scope>NUCLEOTIDE SEQUENCE [LARGE SCALE GENOMIC DNA]</scope>
    <source>
        <strain evidence="4">JCM 15929</strain>
    </source>
</reference>
<dbReference type="RefSeq" id="WP_068574339.1">
    <property type="nucleotide sequence ID" value="NZ_LSRE01000014.1"/>
</dbReference>
<evidence type="ECO:0000313" key="4">
    <source>
        <dbReference type="Proteomes" id="UP000070258"/>
    </source>
</evidence>
<keyword evidence="1" id="KW-0472">Membrane</keyword>
<evidence type="ECO:0000313" key="2">
    <source>
        <dbReference type="EMBL" id="KXO98026.1"/>
    </source>
</evidence>
<dbReference type="OrthoDB" id="4775462at2"/>